<evidence type="ECO:0008006" key="4">
    <source>
        <dbReference type="Google" id="ProtNLM"/>
    </source>
</evidence>
<evidence type="ECO:0000313" key="3">
    <source>
        <dbReference type="Proteomes" id="UP000729402"/>
    </source>
</evidence>
<organism evidence="2 3">
    <name type="scientific">Zizania palustris</name>
    <name type="common">Northern wild rice</name>
    <dbReference type="NCBI Taxonomy" id="103762"/>
    <lineage>
        <taxon>Eukaryota</taxon>
        <taxon>Viridiplantae</taxon>
        <taxon>Streptophyta</taxon>
        <taxon>Embryophyta</taxon>
        <taxon>Tracheophyta</taxon>
        <taxon>Spermatophyta</taxon>
        <taxon>Magnoliopsida</taxon>
        <taxon>Liliopsida</taxon>
        <taxon>Poales</taxon>
        <taxon>Poaceae</taxon>
        <taxon>BOP clade</taxon>
        <taxon>Oryzoideae</taxon>
        <taxon>Oryzeae</taxon>
        <taxon>Zizaniinae</taxon>
        <taxon>Zizania</taxon>
    </lineage>
</organism>
<proteinExistence type="predicted"/>
<name>A0A8J5SB92_ZIZPA</name>
<keyword evidence="1" id="KW-0812">Transmembrane</keyword>
<dbReference type="EMBL" id="JAAALK010000287">
    <property type="protein sequence ID" value="KAG8059935.1"/>
    <property type="molecule type" value="Genomic_DNA"/>
</dbReference>
<keyword evidence="1" id="KW-1133">Transmembrane helix</keyword>
<dbReference type="Proteomes" id="UP000729402">
    <property type="component" value="Unassembled WGS sequence"/>
</dbReference>
<evidence type="ECO:0000256" key="1">
    <source>
        <dbReference type="SAM" id="Phobius"/>
    </source>
</evidence>
<accession>A0A8J5SB92</accession>
<protein>
    <recommendedName>
        <fullName evidence="4">S-acyltransferase</fullName>
    </recommendedName>
</protein>
<evidence type="ECO:0000313" key="2">
    <source>
        <dbReference type="EMBL" id="KAG8059935.1"/>
    </source>
</evidence>
<sequence length="166" mass="18544">MASSSAAEPVFRFSDRTRRSSLGLRFMVLVMHAVFVGAVFLLDSALDRRIHEEPWYIGVYGVLVLVTSVQYFYTAGSSPGYVIDVMKAGSTMHATYINTATLSKQSGSKNGSLNSPQLEKHNPTTYTSSWMQQVVNLYPPGSSNRDWTCTYCKVIQVVIYPLNFEH</sequence>
<dbReference type="OrthoDB" id="9909019at2759"/>
<dbReference type="AlphaFoldDB" id="A0A8J5SB92"/>
<feature type="transmembrane region" description="Helical" evidence="1">
    <location>
        <begin position="22"/>
        <end position="42"/>
    </location>
</feature>
<feature type="transmembrane region" description="Helical" evidence="1">
    <location>
        <begin position="54"/>
        <end position="73"/>
    </location>
</feature>
<keyword evidence="1" id="KW-0472">Membrane</keyword>
<gene>
    <name evidence="2" type="ORF">GUJ93_ZPchr0002g26238</name>
</gene>
<comment type="caution">
    <text evidence="2">The sequence shown here is derived from an EMBL/GenBank/DDBJ whole genome shotgun (WGS) entry which is preliminary data.</text>
</comment>
<keyword evidence="3" id="KW-1185">Reference proteome</keyword>
<reference evidence="2" key="2">
    <citation type="submission" date="2021-02" db="EMBL/GenBank/DDBJ databases">
        <authorList>
            <person name="Kimball J.A."/>
            <person name="Haas M.W."/>
            <person name="Macchietto M."/>
            <person name="Kono T."/>
            <person name="Duquette J."/>
            <person name="Shao M."/>
        </authorList>
    </citation>
    <scope>NUCLEOTIDE SEQUENCE</scope>
    <source>
        <tissue evidence="2">Fresh leaf tissue</tissue>
    </source>
</reference>
<reference evidence="2" key="1">
    <citation type="journal article" date="2021" name="bioRxiv">
        <title>Whole Genome Assembly and Annotation of Northern Wild Rice, Zizania palustris L., Supports a Whole Genome Duplication in the Zizania Genus.</title>
        <authorList>
            <person name="Haas M."/>
            <person name="Kono T."/>
            <person name="Macchietto M."/>
            <person name="Millas R."/>
            <person name="McGilp L."/>
            <person name="Shao M."/>
            <person name="Duquette J."/>
            <person name="Hirsch C.N."/>
            <person name="Kimball J."/>
        </authorList>
    </citation>
    <scope>NUCLEOTIDE SEQUENCE</scope>
    <source>
        <tissue evidence="2">Fresh leaf tissue</tissue>
    </source>
</reference>